<keyword evidence="5" id="KW-0690">Ribosome biogenesis</keyword>
<keyword evidence="11" id="KW-1185">Reference proteome</keyword>
<comment type="similarity">
    <text evidence="3">Belongs to the RSA3 family.</text>
</comment>
<dbReference type="EMBL" id="KN832876">
    <property type="protein sequence ID" value="KIN00991.1"/>
    <property type="molecule type" value="Genomic_DNA"/>
</dbReference>
<gene>
    <name evidence="10" type="ORF">OIDMADRAFT_179853</name>
</gene>
<dbReference type="Pfam" id="PF14615">
    <property type="entry name" value="Rsa3"/>
    <property type="match status" value="1"/>
</dbReference>
<dbReference type="GO" id="GO:0030687">
    <property type="term" value="C:preribosome, large subunit precursor"/>
    <property type="evidence" value="ECO:0007669"/>
    <property type="project" value="TreeGrafter"/>
</dbReference>
<evidence type="ECO:0000256" key="8">
    <source>
        <dbReference type="SAM" id="MobiDB-lite"/>
    </source>
</evidence>
<dbReference type="AlphaFoldDB" id="A0A0C3GY13"/>
<feature type="compositionally biased region" description="Polar residues" evidence="8">
    <location>
        <begin position="40"/>
        <end position="49"/>
    </location>
</feature>
<dbReference type="STRING" id="913774.A0A0C3GY13"/>
<dbReference type="OrthoDB" id="69550at2759"/>
<evidence type="ECO:0000256" key="2">
    <source>
        <dbReference type="ARBA" id="ARBA00004604"/>
    </source>
</evidence>
<dbReference type="InterPro" id="IPR051898">
    <property type="entry name" value="Ribosome_Assembly_3"/>
</dbReference>
<evidence type="ECO:0000256" key="3">
    <source>
        <dbReference type="ARBA" id="ARBA00006256"/>
    </source>
</evidence>
<evidence type="ECO:0000256" key="1">
    <source>
        <dbReference type="ARBA" id="ARBA00003035"/>
    </source>
</evidence>
<keyword evidence="7" id="KW-0687">Ribonucleoprotein</keyword>
<feature type="compositionally biased region" description="Basic residues" evidence="8">
    <location>
        <begin position="7"/>
        <end position="16"/>
    </location>
</feature>
<comment type="function">
    <text evidence="1">Required for efficient biogenesis of the 60S ribosomal subunit.</text>
</comment>
<evidence type="ECO:0000259" key="9">
    <source>
        <dbReference type="Pfam" id="PF14615"/>
    </source>
</evidence>
<dbReference type="PANTHER" id="PTHR28127:SF1">
    <property type="entry name" value="RIBOSOME ASSEMBLY PROTEIN 3"/>
    <property type="match status" value="1"/>
</dbReference>
<reference evidence="11" key="2">
    <citation type="submission" date="2015-01" db="EMBL/GenBank/DDBJ databases">
        <title>Evolutionary Origins and Diversification of the Mycorrhizal Mutualists.</title>
        <authorList>
            <consortium name="DOE Joint Genome Institute"/>
            <consortium name="Mycorrhizal Genomics Consortium"/>
            <person name="Kohler A."/>
            <person name="Kuo A."/>
            <person name="Nagy L.G."/>
            <person name="Floudas D."/>
            <person name="Copeland A."/>
            <person name="Barry K.W."/>
            <person name="Cichocki N."/>
            <person name="Veneault-Fourrey C."/>
            <person name="LaButti K."/>
            <person name="Lindquist E.A."/>
            <person name="Lipzen A."/>
            <person name="Lundell T."/>
            <person name="Morin E."/>
            <person name="Murat C."/>
            <person name="Riley R."/>
            <person name="Ohm R."/>
            <person name="Sun H."/>
            <person name="Tunlid A."/>
            <person name="Henrissat B."/>
            <person name="Grigoriev I.V."/>
            <person name="Hibbett D.S."/>
            <person name="Martin F."/>
        </authorList>
    </citation>
    <scope>NUCLEOTIDE SEQUENCE [LARGE SCALE GENOMIC DNA]</scope>
    <source>
        <strain evidence="11">Zn</strain>
    </source>
</reference>
<sequence>MDAPVLKNKRRKKSRSRTQVSDSEPETSSPAVPSSPKKPQQAQDSSIDSMTEAEVTAAFTQFYARQTTQEFAEDLDRVRRAEDFREVEGVEMLITALRQGASLFSIDEMRRVVRAEREKERARAGG</sequence>
<organism evidence="10 11">
    <name type="scientific">Oidiodendron maius (strain Zn)</name>
    <dbReference type="NCBI Taxonomy" id="913774"/>
    <lineage>
        <taxon>Eukaryota</taxon>
        <taxon>Fungi</taxon>
        <taxon>Dikarya</taxon>
        <taxon>Ascomycota</taxon>
        <taxon>Pezizomycotina</taxon>
        <taxon>Leotiomycetes</taxon>
        <taxon>Leotiomycetes incertae sedis</taxon>
        <taxon>Myxotrichaceae</taxon>
        <taxon>Oidiodendron</taxon>
    </lineage>
</organism>
<reference evidence="10 11" key="1">
    <citation type="submission" date="2014-04" db="EMBL/GenBank/DDBJ databases">
        <authorList>
            <consortium name="DOE Joint Genome Institute"/>
            <person name="Kuo A."/>
            <person name="Martino E."/>
            <person name="Perotto S."/>
            <person name="Kohler A."/>
            <person name="Nagy L.G."/>
            <person name="Floudas D."/>
            <person name="Copeland A."/>
            <person name="Barry K.W."/>
            <person name="Cichocki N."/>
            <person name="Veneault-Fourrey C."/>
            <person name="LaButti K."/>
            <person name="Lindquist E.A."/>
            <person name="Lipzen A."/>
            <person name="Lundell T."/>
            <person name="Morin E."/>
            <person name="Murat C."/>
            <person name="Sun H."/>
            <person name="Tunlid A."/>
            <person name="Henrissat B."/>
            <person name="Grigoriev I.V."/>
            <person name="Hibbett D.S."/>
            <person name="Martin F."/>
            <person name="Nordberg H.P."/>
            <person name="Cantor M.N."/>
            <person name="Hua S.X."/>
        </authorList>
    </citation>
    <scope>NUCLEOTIDE SEQUENCE [LARGE SCALE GENOMIC DNA]</scope>
    <source>
        <strain evidence="10 11">Zn</strain>
    </source>
</reference>
<keyword evidence="6" id="KW-0539">Nucleus</keyword>
<protein>
    <recommendedName>
        <fullName evidence="4">Ribosome assembly protein 3</fullName>
    </recommendedName>
</protein>
<dbReference type="GO" id="GO:0000027">
    <property type="term" value="P:ribosomal large subunit assembly"/>
    <property type="evidence" value="ECO:0007669"/>
    <property type="project" value="TreeGrafter"/>
</dbReference>
<comment type="subcellular location">
    <subcellularLocation>
        <location evidence="2">Nucleus</location>
        <location evidence="2">Nucleolus</location>
    </subcellularLocation>
</comment>
<dbReference type="HOGENOM" id="CLU_124032_0_0_1"/>
<evidence type="ECO:0000256" key="4">
    <source>
        <dbReference type="ARBA" id="ARBA00015339"/>
    </source>
</evidence>
<feature type="domain" description="Ribosome-assembly protein 3 C-terminal" evidence="9">
    <location>
        <begin position="59"/>
        <end position="105"/>
    </location>
</feature>
<dbReference type="GO" id="GO:0005730">
    <property type="term" value="C:nucleolus"/>
    <property type="evidence" value="ECO:0007669"/>
    <property type="project" value="UniProtKB-SubCell"/>
</dbReference>
<dbReference type="Proteomes" id="UP000054321">
    <property type="component" value="Unassembled WGS sequence"/>
</dbReference>
<proteinExistence type="inferred from homology"/>
<evidence type="ECO:0000256" key="6">
    <source>
        <dbReference type="ARBA" id="ARBA00023242"/>
    </source>
</evidence>
<feature type="region of interest" description="Disordered" evidence="8">
    <location>
        <begin position="1"/>
        <end position="51"/>
    </location>
</feature>
<evidence type="ECO:0000313" key="10">
    <source>
        <dbReference type="EMBL" id="KIN00991.1"/>
    </source>
</evidence>
<accession>A0A0C3GY13</accession>
<evidence type="ECO:0000313" key="11">
    <source>
        <dbReference type="Proteomes" id="UP000054321"/>
    </source>
</evidence>
<evidence type="ECO:0000256" key="7">
    <source>
        <dbReference type="ARBA" id="ARBA00023274"/>
    </source>
</evidence>
<evidence type="ECO:0000256" key="5">
    <source>
        <dbReference type="ARBA" id="ARBA00022517"/>
    </source>
</evidence>
<dbReference type="InParanoid" id="A0A0C3GY13"/>
<name>A0A0C3GY13_OIDMZ</name>
<dbReference type="PANTHER" id="PTHR28127">
    <property type="entry name" value="RIBOSOME ASSEMBLY PROTEIN 3"/>
    <property type="match status" value="1"/>
</dbReference>
<feature type="compositionally biased region" description="Low complexity" evidence="8">
    <location>
        <begin position="28"/>
        <end position="39"/>
    </location>
</feature>
<dbReference type="InterPro" id="IPR028217">
    <property type="entry name" value="Rsa3_C"/>
</dbReference>